<accession>A0A1V3NMZ8</accession>
<organism evidence="1 2">
    <name type="scientific">Thioalkalivibrio denitrificans</name>
    <dbReference type="NCBI Taxonomy" id="108003"/>
    <lineage>
        <taxon>Bacteria</taxon>
        <taxon>Pseudomonadati</taxon>
        <taxon>Pseudomonadota</taxon>
        <taxon>Gammaproteobacteria</taxon>
        <taxon>Chromatiales</taxon>
        <taxon>Ectothiorhodospiraceae</taxon>
        <taxon>Thioalkalivibrio</taxon>
    </lineage>
</organism>
<dbReference type="Proteomes" id="UP000189462">
    <property type="component" value="Unassembled WGS sequence"/>
</dbReference>
<gene>
    <name evidence="1" type="ORF">B1C78_04905</name>
</gene>
<reference evidence="1 2" key="1">
    <citation type="submission" date="2017-02" db="EMBL/GenBank/DDBJ databases">
        <title>Genomic diversity within the haloalkaliphilic genus Thioalkalivibrio.</title>
        <authorList>
            <person name="Ahn A.-C."/>
            <person name="Meier-Kolthoff J."/>
            <person name="Overmars L."/>
            <person name="Richter M."/>
            <person name="Woyke T."/>
            <person name="Sorokin D.Y."/>
            <person name="Muyzer G."/>
        </authorList>
    </citation>
    <scope>NUCLEOTIDE SEQUENCE [LARGE SCALE GENOMIC DNA]</scope>
    <source>
        <strain evidence="1 2">ALJD</strain>
    </source>
</reference>
<dbReference type="InterPro" id="IPR036866">
    <property type="entry name" value="RibonucZ/Hydroxyglut_hydro"/>
</dbReference>
<dbReference type="RefSeq" id="WP_077278026.1">
    <property type="nucleotide sequence ID" value="NZ_MVBK01000028.1"/>
</dbReference>
<dbReference type="SUPFAM" id="SSF56281">
    <property type="entry name" value="Metallo-hydrolase/oxidoreductase"/>
    <property type="match status" value="1"/>
</dbReference>
<dbReference type="GO" id="GO:0042781">
    <property type="term" value="F:3'-tRNA processing endoribonuclease activity"/>
    <property type="evidence" value="ECO:0007669"/>
    <property type="project" value="TreeGrafter"/>
</dbReference>
<dbReference type="PANTHER" id="PTHR46018">
    <property type="entry name" value="ZINC PHOSPHODIESTERASE ELAC PROTEIN 1"/>
    <property type="match status" value="1"/>
</dbReference>
<proteinExistence type="predicted"/>
<dbReference type="STRING" id="108003.B1C78_04905"/>
<evidence type="ECO:0000313" key="1">
    <source>
        <dbReference type="EMBL" id="OOG26411.1"/>
    </source>
</evidence>
<comment type="caution">
    <text evidence="1">The sequence shown here is derived from an EMBL/GenBank/DDBJ whole genome shotgun (WGS) entry which is preliminary data.</text>
</comment>
<dbReference type="NCBIfam" id="NF002558">
    <property type="entry name" value="PRK02126.1"/>
    <property type="match status" value="1"/>
</dbReference>
<dbReference type="Gene3D" id="3.60.15.10">
    <property type="entry name" value="Ribonuclease Z/Hydroxyacylglutathione hydrolase-like"/>
    <property type="match status" value="1"/>
</dbReference>
<dbReference type="OrthoDB" id="9803916at2"/>
<dbReference type="PANTHER" id="PTHR46018:SF7">
    <property type="entry name" value="RIBONUCLEASE Z"/>
    <property type="match status" value="1"/>
</dbReference>
<keyword evidence="2" id="KW-1185">Reference proteome</keyword>
<sequence>MKPLFHTQLVNGTRGDPALYIDFQFRRRALMFDLGDVSRLEPRRILRLSDVFVSHAHMDHFMGLDRLVRLMLGRGKHLRLYGPPGFIDRVRHRLHGYTWNLVRNYAEPFIVEALEQDADGGLRRSLFHAREAFRQEDRPAPSMPPGTLLDEEEFRVRAVPIDHHIPCLAFALEEKAHLNVWKNRLEDMGLPTGPWLNHLKHLVRRGAPDDTPVEIAWHDRAGEHRVVHALGRLRQEVLQEVRGRKLVYVVDAAFHEANRRRIVELAREADLFYVEAPFLNESAERASDTAHLTAAQAGLLAREAGVKRVIPFHFSARHTGDEARIRAQVMAAFRERPAG</sequence>
<name>A0A1V3NMZ8_9GAMM</name>
<evidence type="ECO:0000313" key="2">
    <source>
        <dbReference type="Proteomes" id="UP000189462"/>
    </source>
</evidence>
<dbReference type="EMBL" id="MVBK01000028">
    <property type="protein sequence ID" value="OOG26411.1"/>
    <property type="molecule type" value="Genomic_DNA"/>
</dbReference>
<protein>
    <submittedName>
        <fullName evidence="1">Ribonuclease Z</fullName>
    </submittedName>
</protein>
<dbReference type="AlphaFoldDB" id="A0A1V3NMZ8"/>